<dbReference type="Gene3D" id="2.60.40.1090">
    <property type="entry name" value="Fimbrial-type adhesion domain"/>
    <property type="match status" value="1"/>
</dbReference>
<dbReference type="GO" id="GO:0043709">
    <property type="term" value="P:cell adhesion involved in single-species biofilm formation"/>
    <property type="evidence" value="ECO:0007669"/>
    <property type="project" value="TreeGrafter"/>
</dbReference>
<accession>A0AA86YYT6</accession>
<dbReference type="GO" id="GO:0009289">
    <property type="term" value="C:pilus"/>
    <property type="evidence" value="ECO:0007669"/>
    <property type="project" value="InterPro"/>
</dbReference>
<dbReference type="EMBL" id="ABJD02000099">
    <property type="protein sequence ID" value="EDU60698.1"/>
    <property type="molecule type" value="Genomic_DNA"/>
</dbReference>
<name>A0AA86YYT6_PROST</name>
<evidence type="ECO:0000313" key="4">
    <source>
        <dbReference type="Proteomes" id="UP000004506"/>
    </source>
</evidence>
<sequence>MMKKQSFISGFLFALMGILPSASFAESSNTIEYSGSLIALPCTVNPGSENGYVYFGENVKAKDLYTGQRGTYSDKEFDFYLDDCDTSLGNTISAKFSGNATTDGLLKFDPESEASGVVIGLETMSGKPLPINDAKVEPIYPIKDGDMVIPIRAYLKADADALKNKTIKPGWFSATLTYTLVYE</sequence>
<keyword evidence="1" id="KW-0732">Signal</keyword>
<reference evidence="4" key="1">
    <citation type="submission" date="2008-04" db="EMBL/GenBank/DDBJ databases">
        <title>Draft genome sequence of Providencia stuartii (ATCC 25827).</title>
        <authorList>
            <person name="Sudarsanam P."/>
            <person name="Ley R."/>
            <person name="Guruge J."/>
            <person name="Turnbaugh P.J."/>
            <person name="Mahowald M."/>
            <person name="Liep D."/>
            <person name="Gordon J."/>
        </authorList>
    </citation>
    <scope>NUCLEOTIDE SEQUENCE [LARGE SCALE GENOMIC DNA]</scope>
    <source>
        <strain evidence="4">ATCC 25827</strain>
    </source>
</reference>
<dbReference type="Pfam" id="PF00419">
    <property type="entry name" value="Fimbrial"/>
    <property type="match status" value="1"/>
</dbReference>
<dbReference type="PANTHER" id="PTHR33420">
    <property type="entry name" value="FIMBRIAL SUBUNIT ELFA-RELATED"/>
    <property type="match status" value="1"/>
</dbReference>
<feature type="chain" id="PRO_5041684262" evidence="1">
    <location>
        <begin position="26"/>
        <end position="183"/>
    </location>
</feature>
<evidence type="ECO:0000256" key="1">
    <source>
        <dbReference type="SAM" id="SignalP"/>
    </source>
</evidence>
<reference evidence="3 4" key="3">
    <citation type="submission" date="2008-05" db="EMBL/GenBank/DDBJ databases">
        <authorList>
            <person name="Fulton L."/>
            <person name="Clifton S."/>
            <person name="Fulton B."/>
            <person name="Xu J."/>
            <person name="Minx P."/>
            <person name="Pepin K.H."/>
            <person name="Johnson M."/>
            <person name="Thiruvilangam P."/>
            <person name="Bhonagiri V."/>
            <person name="Nash W.E."/>
            <person name="Mardis E.R."/>
            <person name="Wilson R.K."/>
        </authorList>
    </citation>
    <scope>NUCLEOTIDE SEQUENCE [LARGE SCALE GENOMIC DNA]</scope>
    <source>
        <strain evidence="3 4">ATCC 25827</strain>
    </source>
</reference>
<evidence type="ECO:0000313" key="3">
    <source>
        <dbReference type="EMBL" id="EDU60698.1"/>
    </source>
</evidence>
<dbReference type="Proteomes" id="UP000004506">
    <property type="component" value="Unassembled WGS sequence"/>
</dbReference>
<feature type="domain" description="Fimbrial-type adhesion" evidence="2">
    <location>
        <begin position="31"/>
        <end position="182"/>
    </location>
</feature>
<comment type="caution">
    <text evidence="3">The sequence shown here is derived from an EMBL/GenBank/DDBJ whole genome shotgun (WGS) entry which is preliminary data.</text>
</comment>
<reference evidence="4" key="2">
    <citation type="submission" date="2008-04" db="EMBL/GenBank/DDBJ databases">
        <title>Draft genome sequence of Providencia stuartii(ATCC 25827).</title>
        <authorList>
            <person name="Sudarsanam P."/>
            <person name="Ley R."/>
            <person name="Guruge J."/>
            <person name="Turnbaugh P.J."/>
            <person name="Mahowald M."/>
            <person name="Liep D."/>
            <person name="Gordon J."/>
        </authorList>
    </citation>
    <scope>NUCLEOTIDE SEQUENCE [LARGE SCALE GENOMIC DNA]</scope>
    <source>
        <strain evidence="4">ATCC 25827</strain>
    </source>
</reference>
<protein>
    <submittedName>
        <fullName evidence="3">Fimbrial protein</fullName>
    </submittedName>
</protein>
<dbReference type="InterPro" id="IPR008966">
    <property type="entry name" value="Adhesion_dom_sf"/>
</dbReference>
<dbReference type="InterPro" id="IPR050263">
    <property type="entry name" value="Bact_Fimbrial_Adh_Pro"/>
</dbReference>
<organism evidence="3 4">
    <name type="scientific">Providencia stuartii ATCC 25827</name>
    <dbReference type="NCBI Taxonomy" id="471874"/>
    <lineage>
        <taxon>Bacteria</taxon>
        <taxon>Pseudomonadati</taxon>
        <taxon>Pseudomonadota</taxon>
        <taxon>Gammaproteobacteria</taxon>
        <taxon>Enterobacterales</taxon>
        <taxon>Morganellaceae</taxon>
        <taxon>Providencia</taxon>
    </lineage>
</organism>
<feature type="signal peptide" evidence="1">
    <location>
        <begin position="1"/>
        <end position="25"/>
    </location>
</feature>
<evidence type="ECO:0000259" key="2">
    <source>
        <dbReference type="Pfam" id="PF00419"/>
    </source>
</evidence>
<gene>
    <name evidence="3" type="ORF">PROSTU_01232</name>
</gene>
<dbReference type="InterPro" id="IPR036937">
    <property type="entry name" value="Adhesion_dom_fimbrial_sf"/>
</dbReference>
<dbReference type="RefSeq" id="WP_004925249.1">
    <property type="nucleotide sequence ID" value="NZ_DS607678.1"/>
</dbReference>
<dbReference type="SUPFAM" id="SSF49401">
    <property type="entry name" value="Bacterial adhesins"/>
    <property type="match status" value="1"/>
</dbReference>
<dbReference type="PANTHER" id="PTHR33420:SF26">
    <property type="entry name" value="FIMBRIAL SUBUNIT"/>
    <property type="match status" value="1"/>
</dbReference>
<dbReference type="InterPro" id="IPR000259">
    <property type="entry name" value="Adhesion_dom_fimbrial"/>
</dbReference>
<proteinExistence type="predicted"/>
<dbReference type="AlphaFoldDB" id="A0AA86YYT6"/>